<dbReference type="AlphaFoldDB" id="A7T994"/>
<dbReference type="InterPro" id="IPR013783">
    <property type="entry name" value="Ig-like_fold"/>
</dbReference>
<dbReference type="EMBL" id="DS473190">
    <property type="protein sequence ID" value="EDO27433.1"/>
    <property type="molecule type" value="Genomic_DNA"/>
</dbReference>
<dbReference type="PROSITE" id="PS50835">
    <property type="entry name" value="IG_LIKE"/>
    <property type="match status" value="1"/>
</dbReference>
<feature type="domain" description="Ig-like" evidence="3">
    <location>
        <begin position="118"/>
        <end position="195"/>
    </location>
</feature>
<dbReference type="SMART" id="SM00409">
    <property type="entry name" value="IG"/>
    <property type="match status" value="2"/>
</dbReference>
<dbReference type="PANTHER" id="PTHR45080:SF8">
    <property type="entry name" value="IG-LIKE DOMAIN-CONTAINING PROTEIN"/>
    <property type="match status" value="1"/>
</dbReference>
<proteinExistence type="predicted"/>
<dbReference type="HOGENOM" id="CLU_1118088_0_0_1"/>
<dbReference type="PANTHER" id="PTHR45080">
    <property type="entry name" value="CONTACTIN 5"/>
    <property type="match status" value="1"/>
</dbReference>
<dbReference type="InterPro" id="IPR007110">
    <property type="entry name" value="Ig-like_dom"/>
</dbReference>
<evidence type="ECO:0000256" key="2">
    <source>
        <dbReference type="ARBA" id="ARBA00023157"/>
    </source>
</evidence>
<dbReference type="Gene3D" id="2.60.40.10">
    <property type="entry name" value="Immunoglobulins"/>
    <property type="match status" value="1"/>
</dbReference>
<reference evidence="4 5" key="1">
    <citation type="journal article" date="2007" name="Science">
        <title>Sea anemone genome reveals ancestral eumetazoan gene repertoire and genomic organization.</title>
        <authorList>
            <person name="Putnam N.H."/>
            <person name="Srivastava M."/>
            <person name="Hellsten U."/>
            <person name="Dirks B."/>
            <person name="Chapman J."/>
            <person name="Salamov A."/>
            <person name="Terry A."/>
            <person name="Shapiro H."/>
            <person name="Lindquist E."/>
            <person name="Kapitonov V.V."/>
            <person name="Jurka J."/>
            <person name="Genikhovich G."/>
            <person name="Grigoriev I.V."/>
            <person name="Lucas S.M."/>
            <person name="Steele R.E."/>
            <person name="Finnerty J.R."/>
            <person name="Technau U."/>
            <person name="Martindale M.Q."/>
            <person name="Rokhsar D.S."/>
        </authorList>
    </citation>
    <scope>NUCLEOTIDE SEQUENCE [LARGE SCALE GENOMIC DNA]</scope>
    <source>
        <strain evidence="5">CH2 X CH6</strain>
    </source>
</reference>
<accession>A7T994</accession>
<keyword evidence="2" id="KW-1015">Disulfide bond</keyword>
<protein>
    <recommendedName>
        <fullName evidence="3">Ig-like domain-containing protein</fullName>
    </recommendedName>
</protein>
<dbReference type="Proteomes" id="UP000001593">
    <property type="component" value="Unassembled WGS sequence"/>
</dbReference>
<dbReference type="eggNOG" id="KOG3510">
    <property type="taxonomic scope" value="Eukaryota"/>
</dbReference>
<organism evidence="4 5">
    <name type="scientific">Nematostella vectensis</name>
    <name type="common">Starlet sea anemone</name>
    <dbReference type="NCBI Taxonomy" id="45351"/>
    <lineage>
        <taxon>Eukaryota</taxon>
        <taxon>Metazoa</taxon>
        <taxon>Cnidaria</taxon>
        <taxon>Anthozoa</taxon>
        <taxon>Hexacorallia</taxon>
        <taxon>Actiniaria</taxon>
        <taxon>Edwardsiidae</taxon>
        <taxon>Nematostella</taxon>
    </lineage>
</organism>
<dbReference type="InterPro" id="IPR036179">
    <property type="entry name" value="Ig-like_dom_sf"/>
</dbReference>
<evidence type="ECO:0000313" key="4">
    <source>
        <dbReference type="EMBL" id="EDO27433.1"/>
    </source>
</evidence>
<keyword evidence="1" id="KW-0732">Signal</keyword>
<dbReference type="InterPro" id="IPR050958">
    <property type="entry name" value="Cell_Adh-Cytoskel_Orgn"/>
</dbReference>
<evidence type="ECO:0000313" key="5">
    <source>
        <dbReference type="Proteomes" id="UP000001593"/>
    </source>
</evidence>
<keyword evidence="5" id="KW-1185">Reference proteome</keyword>
<sequence>LSDVSGSISIETYVGEDARFSWWSLNPSTSYFVGFTFERGSSTLCQWRTGVTVNCPGNVTSTFMGKLFLYGSPASNITFEIKNVKVANEGPYKVTFRENIDPTTAIERSGVLTVLDPPEITPIQNTTVRAGETITLTCAVAGNPTPSVSWSKTGSGHSTGGNVFTKAGATKTDTGQYVCTAVNTITGNTQTRTESTYVMVKLLYEVKCKCSMMSNVLITNQKKSTEDATLAWLLLLLVQQSSLFSLSPT</sequence>
<dbReference type="SUPFAM" id="SSF48726">
    <property type="entry name" value="Immunoglobulin"/>
    <property type="match status" value="1"/>
</dbReference>
<dbReference type="PhylomeDB" id="A7T994"/>
<evidence type="ECO:0000256" key="1">
    <source>
        <dbReference type="ARBA" id="ARBA00022729"/>
    </source>
</evidence>
<dbReference type="InParanoid" id="A7T994"/>
<gene>
    <name evidence="4" type="ORF">NEMVEDRAFT_v1g224086</name>
</gene>
<dbReference type="SMART" id="SM00408">
    <property type="entry name" value="IGc2"/>
    <property type="match status" value="1"/>
</dbReference>
<dbReference type="InterPro" id="IPR003599">
    <property type="entry name" value="Ig_sub"/>
</dbReference>
<feature type="non-terminal residue" evidence="4">
    <location>
        <position position="1"/>
    </location>
</feature>
<name>A7T994_NEMVE</name>
<dbReference type="InterPro" id="IPR003598">
    <property type="entry name" value="Ig_sub2"/>
</dbReference>
<evidence type="ECO:0000259" key="3">
    <source>
        <dbReference type="PROSITE" id="PS50835"/>
    </source>
</evidence>
<dbReference type="Pfam" id="PF13927">
    <property type="entry name" value="Ig_3"/>
    <property type="match status" value="1"/>
</dbReference>